<name>A0A8E2IXI5_9MYCO</name>
<feature type="compositionally biased region" description="Basic and acidic residues" evidence="1">
    <location>
        <begin position="36"/>
        <end position="45"/>
    </location>
</feature>
<organism evidence="2 3">
    <name type="scientific">Mycobacterium persicum</name>
    <dbReference type="NCBI Taxonomy" id="1487726"/>
    <lineage>
        <taxon>Bacteria</taxon>
        <taxon>Bacillati</taxon>
        <taxon>Actinomycetota</taxon>
        <taxon>Actinomycetes</taxon>
        <taxon>Mycobacteriales</taxon>
        <taxon>Mycobacteriaceae</taxon>
        <taxon>Mycobacterium</taxon>
    </lineage>
</organism>
<evidence type="ECO:0000313" key="2">
    <source>
        <dbReference type="EMBL" id="ORC09836.1"/>
    </source>
</evidence>
<comment type="caution">
    <text evidence="2">The sequence shown here is derived from an EMBL/GenBank/DDBJ whole genome shotgun (WGS) entry which is preliminary data.</text>
</comment>
<dbReference type="Proteomes" id="UP000192335">
    <property type="component" value="Unassembled WGS sequence"/>
</dbReference>
<sequence length="59" mass="6138">MPPTTGGLAATGKICTPGTAYRPIATADARPPTPPERAEATRREQSTSLAEKLTVIDTT</sequence>
<gene>
    <name evidence="2" type="ORF">B4U45_27795</name>
</gene>
<protein>
    <submittedName>
        <fullName evidence="2">Uncharacterized protein</fullName>
    </submittedName>
</protein>
<dbReference type="EMBL" id="MWQA01000001">
    <property type="protein sequence ID" value="ORC09836.1"/>
    <property type="molecule type" value="Genomic_DNA"/>
</dbReference>
<evidence type="ECO:0000256" key="1">
    <source>
        <dbReference type="SAM" id="MobiDB-lite"/>
    </source>
</evidence>
<proteinExistence type="predicted"/>
<reference evidence="2 3" key="1">
    <citation type="submission" date="2017-02" db="EMBL/GenBank/DDBJ databases">
        <title>Mycobacterium kansasii genomes.</title>
        <authorList>
            <person name="Borowka P."/>
            <person name="Strapagiel D."/>
            <person name="Marciniak B."/>
            <person name="Lach J."/>
            <person name="Bakula Z."/>
            <person name="Van Ingen J."/>
            <person name="Safianowska A."/>
            <person name="Brzostek A."/>
            <person name="Dziadek J."/>
            <person name="Jagielski T."/>
        </authorList>
    </citation>
    <scope>NUCLEOTIDE SEQUENCE [LARGE SCALE GENOMIC DNA]</scope>
    <source>
        <strain evidence="2 3">12MK</strain>
    </source>
</reference>
<evidence type="ECO:0000313" key="3">
    <source>
        <dbReference type="Proteomes" id="UP000192335"/>
    </source>
</evidence>
<dbReference type="AlphaFoldDB" id="A0A8E2IXI5"/>
<feature type="region of interest" description="Disordered" evidence="1">
    <location>
        <begin position="1"/>
        <end position="59"/>
    </location>
</feature>
<accession>A0A8E2IXI5</accession>